<organism evidence="2 3">
    <name type="scientific">candidate division WS6 bacterium 34_10</name>
    <dbReference type="NCBI Taxonomy" id="1641389"/>
    <lineage>
        <taxon>Bacteria</taxon>
        <taxon>Candidatus Dojkabacteria</taxon>
    </lineage>
</organism>
<name>A0A101HIC3_9BACT</name>
<protein>
    <recommendedName>
        <fullName evidence="1">Large polyvalent protein associated domain-containing protein</fullName>
    </recommendedName>
</protein>
<proteinExistence type="predicted"/>
<sequence>MKGLSQTAECSKAIREELKKAFPGVKFKVHSDGSAVNIYYIDGPTEEEVNKITYKYEMGRFNGMEDIYEYNNMKEDIPQVKYIFITREISLEYGQEALDEFNRYWDRNEQPNIQDSYYFDIPVISSIQDTDWNLQWSRFINKYNFNIK</sequence>
<dbReference type="Pfam" id="PF18847">
    <property type="entry name" value="LPD29"/>
    <property type="match status" value="1"/>
</dbReference>
<gene>
    <name evidence="2" type="ORF">XD93_0484</name>
</gene>
<dbReference type="EMBL" id="LGGO01000056">
    <property type="protein sequence ID" value="KUK77203.1"/>
    <property type="molecule type" value="Genomic_DNA"/>
</dbReference>
<accession>A0A101HIC3</accession>
<dbReference type="Proteomes" id="UP000053904">
    <property type="component" value="Unassembled WGS sequence"/>
</dbReference>
<feature type="domain" description="Large polyvalent protein associated" evidence="1">
    <location>
        <begin position="6"/>
        <end position="88"/>
    </location>
</feature>
<reference evidence="3" key="1">
    <citation type="journal article" date="2015" name="MBio">
        <title>Genome-Resolved Metagenomic Analysis Reveals Roles for Candidate Phyla and Other Microbial Community Members in Biogeochemical Transformations in Oil Reservoirs.</title>
        <authorList>
            <person name="Hu P."/>
            <person name="Tom L."/>
            <person name="Singh A."/>
            <person name="Thomas B.C."/>
            <person name="Baker B.J."/>
            <person name="Piceno Y.M."/>
            <person name="Andersen G.L."/>
            <person name="Banfield J.F."/>
        </authorList>
    </citation>
    <scope>NUCLEOTIDE SEQUENCE [LARGE SCALE GENOMIC DNA]</scope>
</reference>
<dbReference type="AlphaFoldDB" id="A0A101HIC3"/>
<comment type="caution">
    <text evidence="2">The sequence shown here is derived from an EMBL/GenBank/DDBJ whole genome shotgun (WGS) entry which is preliminary data.</text>
</comment>
<dbReference type="InterPro" id="IPR041311">
    <property type="entry name" value="LPD29"/>
</dbReference>
<evidence type="ECO:0000259" key="1">
    <source>
        <dbReference type="Pfam" id="PF18847"/>
    </source>
</evidence>
<evidence type="ECO:0000313" key="2">
    <source>
        <dbReference type="EMBL" id="KUK77203.1"/>
    </source>
</evidence>
<evidence type="ECO:0000313" key="3">
    <source>
        <dbReference type="Proteomes" id="UP000053904"/>
    </source>
</evidence>